<dbReference type="InterPro" id="IPR001638">
    <property type="entry name" value="Solute-binding_3/MltF_N"/>
</dbReference>
<sequence>MNKRNGIIGLIIAIVAIVAVVIGVNATKGNSQSDQAGTSSQSGQKVIKVGTEGTYAPFSYFNENNELVGFDVDVAKAVFGKLGYEVQFDDAPWDAMLAAFNAKKTDVVFNQVGITPERQKNFSFTTPYSYSRAALIVAKDNNDIKTFEDLKGKRSAQSLTSNYGARAESYGATLVSTDGFSKAADLVAQGRADATLNSDVSFYDYLKHNPNANIKIVNQSQDATPSAAMFQKGNDDLVKQVDEVLAQLKQDGTLKAISEKYFNQDITKE</sequence>
<keyword evidence="6" id="KW-1185">Reference proteome</keyword>
<name>A0ABU8SF70_9LACO</name>
<keyword evidence="2" id="KW-1133">Transmembrane helix</keyword>
<keyword evidence="2" id="KW-0812">Transmembrane</keyword>
<dbReference type="PANTHER" id="PTHR35936:SF35">
    <property type="entry name" value="L-CYSTINE-BINDING PROTEIN TCYJ"/>
    <property type="match status" value="1"/>
</dbReference>
<dbReference type="CDD" id="cd13711">
    <property type="entry name" value="PBP2_Ngo0372_TcyA"/>
    <property type="match status" value="1"/>
</dbReference>
<accession>A0ABU8SF70</accession>
<dbReference type="EMBL" id="JAWMWG010000001">
    <property type="protein sequence ID" value="MEJ6347655.1"/>
    <property type="molecule type" value="Genomic_DNA"/>
</dbReference>
<feature type="transmembrane region" description="Helical" evidence="2">
    <location>
        <begin position="7"/>
        <end position="26"/>
    </location>
</feature>
<reference evidence="5 6" key="1">
    <citation type="submission" date="2023-10" db="EMBL/GenBank/DDBJ databases">
        <title>Holzapfeliella saturejae sp. nov. isolated from Satureja montana flowers.</title>
        <authorList>
            <person name="Alcantara C."/>
            <person name="Zuniga M."/>
            <person name="Landete J.M."/>
            <person name="Monedero V."/>
        </authorList>
    </citation>
    <scope>NUCLEOTIDE SEQUENCE [LARGE SCALE GENOMIC DNA]</scope>
    <source>
        <strain evidence="5 6">He02</strain>
    </source>
</reference>
<dbReference type="Proteomes" id="UP001377804">
    <property type="component" value="Unassembled WGS sequence"/>
</dbReference>
<evidence type="ECO:0000256" key="2">
    <source>
        <dbReference type="SAM" id="Phobius"/>
    </source>
</evidence>
<keyword evidence="2" id="KW-0472">Membrane</keyword>
<gene>
    <name evidence="5" type="ORF">R4Y45_00060</name>
</gene>
<protein>
    <submittedName>
        <fullName evidence="5">Amino acid ABC transporter substrate-binding protein</fullName>
    </submittedName>
</protein>
<dbReference type="InterPro" id="IPR001320">
    <property type="entry name" value="Iontro_rcpt_C"/>
</dbReference>
<dbReference type="Pfam" id="PF00497">
    <property type="entry name" value="SBP_bac_3"/>
    <property type="match status" value="1"/>
</dbReference>
<dbReference type="RefSeq" id="WP_339968009.1">
    <property type="nucleotide sequence ID" value="NZ_JAWMWG010000001.1"/>
</dbReference>
<proteinExistence type="predicted"/>
<dbReference type="PANTHER" id="PTHR35936">
    <property type="entry name" value="MEMBRANE-BOUND LYTIC MUREIN TRANSGLYCOSYLASE F"/>
    <property type="match status" value="1"/>
</dbReference>
<keyword evidence="1" id="KW-0732">Signal</keyword>
<dbReference type="SMART" id="SM00062">
    <property type="entry name" value="PBPb"/>
    <property type="match status" value="1"/>
</dbReference>
<evidence type="ECO:0000259" key="3">
    <source>
        <dbReference type="SMART" id="SM00062"/>
    </source>
</evidence>
<evidence type="ECO:0000256" key="1">
    <source>
        <dbReference type="ARBA" id="ARBA00022729"/>
    </source>
</evidence>
<dbReference type="SMART" id="SM00079">
    <property type="entry name" value="PBPe"/>
    <property type="match status" value="1"/>
</dbReference>
<dbReference type="Gene3D" id="3.40.190.10">
    <property type="entry name" value="Periplasmic binding protein-like II"/>
    <property type="match status" value="2"/>
</dbReference>
<evidence type="ECO:0000313" key="6">
    <source>
        <dbReference type="Proteomes" id="UP001377804"/>
    </source>
</evidence>
<evidence type="ECO:0000259" key="4">
    <source>
        <dbReference type="SMART" id="SM00079"/>
    </source>
</evidence>
<dbReference type="SUPFAM" id="SSF53850">
    <property type="entry name" value="Periplasmic binding protein-like II"/>
    <property type="match status" value="1"/>
</dbReference>
<evidence type="ECO:0000313" key="5">
    <source>
        <dbReference type="EMBL" id="MEJ6347655.1"/>
    </source>
</evidence>
<comment type="caution">
    <text evidence="5">The sequence shown here is derived from an EMBL/GenBank/DDBJ whole genome shotgun (WGS) entry which is preliminary data.</text>
</comment>
<organism evidence="5 6">
    <name type="scientific">Holzapfeliella saturejae</name>
    <dbReference type="NCBI Taxonomy" id="3082953"/>
    <lineage>
        <taxon>Bacteria</taxon>
        <taxon>Bacillati</taxon>
        <taxon>Bacillota</taxon>
        <taxon>Bacilli</taxon>
        <taxon>Lactobacillales</taxon>
        <taxon>Lactobacillaceae</taxon>
        <taxon>Holzapfeliella</taxon>
    </lineage>
</organism>
<feature type="domain" description="Ionotropic glutamate receptor C-terminal" evidence="4">
    <location>
        <begin position="46"/>
        <end position="264"/>
    </location>
</feature>
<feature type="domain" description="Solute-binding protein family 3/N-terminal" evidence="3">
    <location>
        <begin position="46"/>
        <end position="265"/>
    </location>
</feature>